<evidence type="ECO:0000313" key="4">
    <source>
        <dbReference type="Proteomes" id="UP001497444"/>
    </source>
</evidence>
<dbReference type="Pfam" id="PF07910">
    <property type="entry name" value="Peptidase_C78"/>
    <property type="match status" value="1"/>
</dbReference>
<evidence type="ECO:0000256" key="1">
    <source>
        <dbReference type="ARBA" id="ARBA00022801"/>
    </source>
</evidence>
<sequence>DLRILLPRGLEIVGAVVSSSGDTAATKNDATRAGDFAFGLQQELGLAANSGSDGITVIAALAVESLSTNESVMCYSQYDGSRLQLLEEEIVQEWPWRDTCLLRCQLQLSMPLYLPSIVTLAEYEEQVIGSVDSIISNLKSSRAVFLFERQGETVLIHASDKPNAKAVAADVQQIPSESTLSSLQGSILQPAENQIPVPMKLILMIRPSCSKTSSPFMQYLPAKSLVELHLLRMSLDVLCLAPSHLSAADATTLLVVPALCDQLIVMCKMANKNATHNPKKGIASQTGFAIGRPMLRVANALTLASLESRSNHSAGGKRLLDVHIGLPASTVAGGCQSLIAGSYEYYHYLQDRFDDNGWGCAYRSLQTIISWFRLQHYTSITVPTHREIQECLVEIGDKEGSFIGSQEWIGAIELSFVLDKLLGVTSKILSVRSGAEMPSKGRELALHFRTQGTPVMIGGGVLAYTLLGVDFNELTGEIMFLILDPHYTGGEDLKSIRNGGWCGWKGTITTNGQQFFLANKFYNLLLPQRPITV</sequence>
<proteinExistence type="predicted"/>
<evidence type="ECO:0000259" key="2">
    <source>
        <dbReference type="Pfam" id="PF07910"/>
    </source>
</evidence>
<gene>
    <name evidence="3" type="ORF">CSSPJE1EN1_LOCUS27569</name>
</gene>
<reference evidence="3" key="1">
    <citation type="submission" date="2024-02" db="EMBL/GenBank/DDBJ databases">
        <authorList>
            <consortium name="ELIXIR-Norway"/>
            <consortium name="Elixir Norway"/>
        </authorList>
    </citation>
    <scope>NUCLEOTIDE SEQUENCE</scope>
</reference>
<keyword evidence="1" id="KW-0378">Hydrolase</keyword>
<dbReference type="PANTHER" id="PTHR48153:SF2">
    <property type="entry name" value="UFM1-SPECIFIC PROTEASE 2"/>
    <property type="match status" value="1"/>
</dbReference>
<comment type="caution">
    <text evidence="3">The sequence shown here is derived from an EMBL/GenBank/DDBJ whole genome shotgun (WGS) entry which is preliminary data.</text>
</comment>
<accession>A0ABP0VE53</accession>
<organism evidence="3 4">
    <name type="scientific">Sphagnum jensenii</name>
    <dbReference type="NCBI Taxonomy" id="128206"/>
    <lineage>
        <taxon>Eukaryota</taxon>
        <taxon>Viridiplantae</taxon>
        <taxon>Streptophyta</taxon>
        <taxon>Embryophyta</taxon>
        <taxon>Bryophyta</taxon>
        <taxon>Sphagnophytina</taxon>
        <taxon>Sphagnopsida</taxon>
        <taxon>Sphagnales</taxon>
        <taxon>Sphagnaceae</taxon>
        <taxon>Sphagnum</taxon>
    </lineage>
</organism>
<keyword evidence="4" id="KW-1185">Reference proteome</keyword>
<dbReference type="InterPro" id="IPR012462">
    <property type="entry name" value="UFSP1/2_DUB_cat"/>
</dbReference>
<dbReference type="PANTHER" id="PTHR48153">
    <property type="entry name" value="UFM1-SPECIFIC PROTEASE 2"/>
    <property type="match status" value="1"/>
</dbReference>
<dbReference type="EMBL" id="CAXAQS010000578">
    <property type="protein sequence ID" value="CAK9252191.1"/>
    <property type="molecule type" value="Genomic_DNA"/>
</dbReference>
<feature type="domain" description="UFSP1/2/DUB catalytic" evidence="2">
    <location>
        <begin position="336"/>
        <end position="525"/>
    </location>
</feature>
<evidence type="ECO:0000313" key="3">
    <source>
        <dbReference type="EMBL" id="CAK9252191.1"/>
    </source>
</evidence>
<protein>
    <recommendedName>
        <fullName evidence="2">UFSP1/2/DUB catalytic domain-containing protein</fullName>
    </recommendedName>
</protein>
<feature type="non-terminal residue" evidence="3">
    <location>
        <position position="1"/>
    </location>
</feature>
<dbReference type="Proteomes" id="UP001497444">
    <property type="component" value="Unassembled WGS sequence"/>
</dbReference>
<dbReference type="Gene3D" id="3.90.70.130">
    <property type="match status" value="1"/>
</dbReference>
<name>A0ABP0VE53_9BRYO</name>